<dbReference type="AlphaFoldDB" id="A0A0C3CUX3"/>
<feature type="domain" description="CENP-V/GFA" evidence="5">
    <location>
        <begin position="20"/>
        <end position="143"/>
    </location>
</feature>
<evidence type="ECO:0000256" key="2">
    <source>
        <dbReference type="ARBA" id="ARBA00022723"/>
    </source>
</evidence>
<dbReference type="InterPro" id="IPR006913">
    <property type="entry name" value="CENP-V/GFA"/>
</dbReference>
<dbReference type="Proteomes" id="UP000054321">
    <property type="component" value="Unassembled WGS sequence"/>
</dbReference>
<keyword evidence="7" id="KW-1185">Reference proteome</keyword>
<name>A0A0C3CUX3_OIDMZ</name>
<dbReference type="PANTHER" id="PTHR33337:SF43">
    <property type="entry name" value="CENP-V_GFA DOMAIN-CONTAINING PROTEIN"/>
    <property type="match status" value="1"/>
</dbReference>
<organism evidence="6 7">
    <name type="scientific">Oidiodendron maius (strain Zn)</name>
    <dbReference type="NCBI Taxonomy" id="913774"/>
    <lineage>
        <taxon>Eukaryota</taxon>
        <taxon>Fungi</taxon>
        <taxon>Dikarya</taxon>
        <taxon>Ascomycota</taxon>
        <taxon>Pezizomycotina</taxon>
        <taxon>Leotiomycetes</taxon>
        <taxon>Leotiomycetes incertae sedis</taxon>
        <taxon>Myxotrichaceae</taxon>
        <taxon>Oidiodendron</taxon>
    </lineage>
</organism>
<dbReference type="STRING" id="913774.A0A0C3CUX3"/>
<evidence type="ECO:0000256" key="1">
    <source>
        <dbReference type="ARBA" id="ARBA00005495"/>
    </source>
</evidence>
<dbReference type="InParanoid" id="A0A0C3CUX3"/>
<comment type="similarity">
    <text evidence="1">Belongs to the Gfa family.</text>
</comment>
<evidence type="ECO:0000256" key="3">
    <source>
        <dbReference type="ARBA" id="ARBA00022833"/>
    </source>
</evidence>
<keyword evidence="4" id="KW-0456">Lyase</keyword>
<proteinExistence type="inferred from homology"/>
<evidence type="ECO:0000313" key="7">
    <source>
        <dbReference type="Proteomes" id="UP000054321"/>
    </source>
</evidence>
<reference evidence="7" key="2">
    <citation type="submission" date="2015-01" db="EMBL/GenBank/DDBJ databases">
        <title>Evolutionary Origins and Diversification of the Mycorrhizal Mutualists.</title>
        <authorList>
            <consortium name="DOE Joint Genome Institute"/>
            <consortium name="Mycorrhizal Genomics Consortium"/>
            <person name="Kohler A."/>
            <person name="Kuo A."/>
            <person name="Nagy L.G."/>
            <person name="Floudas D."/>
            <person name="Copeland A."/>
            <person name="Barry K.W."/>
            <person name="Cichocki N."/>
            <person name="Veneault-Fourrey C."/>
            <person name="LaButti K."/>
            <person name="Lindquist E.A."/>
            <person name="Lipzen A."/>
            <person name="Lundell T."/>
            <person name="Morin E."/>
            <person name="Murat C."/>
            <person name="Riley R."/>
            <person name="Ohm R."/>
            <person name="Sun H."/>
            <person name="Tunlid A."/>
            <person name="Henrissat B."/>
            <person name="Grigoriev I.V."/>
            <person name="Hibbett D.S."/>
            <person name="Martin F."/>
        </authorList>
    </citation>
    <scope>NUCLEOTIDE SEQUENCE [LARGE SCALE GENOMIC DNA]</scope>
    <source>
        <strain evidence="7">Zn</strain>
    </source>
</reference>
<evidence type="ECO:0000313" key="6">
    <source>
        <dbReference type="EMBL" id="KIN02794.1"/>
    </source>
</evidence>
<dbReference type="GO" id="GO:0046872">
    <property type="term" value="F:metal ion binding"/>
    <property type="evidence" value="ECO:0007669"/>
    <property type="project" value="UniProtKB-KW"/>
</dbReference>
<dbReference type="SUPFAM" id="SSF51316">
    <property type="entry name" value="Mss4-like"/>
    <property type="match status" value="1"/>
</dbReference>
<protein>
    <recommendedName>
        <fullName evidence="5">CENP-V/GFA domain-containing protein</fullName>
    </recommendedName>
</protein>
<dbReference type="Pfam" id="PF04828">
    <property type="entry name" value="GFA"/>
    <property type="match status" value="1"/>
</dbReference>
<evidence type="ECO:0000259" key="5">
    <source>
        <dbReference type="PROSITE" id="PS51891"/>
    </source>
</evidence>
<dbReference type="HOGENOM" id="CLU_055491_3_3_1"/>
<sequence length="166" mass="17860">MSQSSGDPNTYPSSSFANGMTGTCLCKSISVTINDPDLFTKRRGHLCHCGNCRKISGSFASSNLIIDDAKVTIIDHQGTLKKYVDKDTGSGTPVDRYFCSTCSTPIKSTSPRGVGKLSLKMGLFPRIPAPEAEAFSAHRHEWEAGIQDITSYKLGLGGEILKQGQL</sequence>
<dbReference type="InterPro" id="IPR011057">
    <property type="entry name" value="Mss4-like_sf"/>
</dbReference>
<dbReference type="PROSITE" id="PS51891">
    <property type="entry name" value="CENP_V_GFA"/>
    <property type="match status" value="1"/>
</dbReference>
<dbReference type="OrthoDB" id="9985472at2759"/>
<dbReference type="PANTHER" id="PTHR33337">
    <property type="entry name" value="GFA DOMAIN-CONTAINING PROTEIN"/>
    <property type="match status" value="1"/>
</dbReference>
<dbReference type="EMBL" id="KN832874">
    <property type="protein sequence ID" value="KIN02794.1"/>
    <property type="molecule type" value="Genomic_DNA"/>
</dbReference>
<accession>A0A0C3CUX3</accession>
<reference evidence="6 7" key="1">
    <citation type="submission" date="2014-04" db="EMBL/GenBank/DDBJ databases">
        <authorList>
            <consortium name="DOE Joint Genome Institute"/>
            <person name="Kuo A."/>
            <person name="Martino E."/>
            <person name="Perotto S."/>
            <person name="Kohler A."/>
            <person name="Nagy L.G."/>
            <person name="Floudas D."/>
            <person name="Copeland A."/>
            <person name="Barry K.W."/>
            <person name="Cichocki N."/>
            <person name="Veneault-Fourrey C."/>
            <person name="LaButti K."/>
            <person name="Lindquist E.A."/>
            <person name="Lipzen A."/>
            <person name="Lundell T."/>
            <person name="Morin E."/>
            <person name="Murat C."/>
            <person name="Sun H."/>
            <person name="Tunlid A."/>
            <person name="Henrissat B."/>
            <person name="Grigoriev I.V."/>
            <person name="Hibbett D.S."/>
            <person name="Martin F."/>
            <person name="Nordberg H.P."/>
            <person name="Cantor M.N."/>
            <person name="Hua S.X."/>
        </authorList>
    </citation>
    <scope>NUCLEOTIDE SEQUENCE [LARGE SCALE GENOMIC DNA]</scope>
    <source>
        <strain evidence="6 7">Zn</strain>
    </source>
</reference>
<dbReference type="GO" id="GO:0016846">
    <property type="term" value="F:carbon-sulfur lyase activity"/>
    <property type="evidence" value="ECO:0007669"/>
    <property type="project" value="InterPro"/>
</dbReference>
<gene>
    <name evidence="6" type="ORF">OIDMADRAFT_52624</name>
</gene>
<dbReference type="Gene3D" id="3.90.1590.10">
    <property type="entry name" value="glutathione-dependent formaldehyde- activating enzyme (gfa)"/>
    <property type="match status" value="1"/>
</dbReference>
<keyword evidence="2" id="KW-0479">Metal-binding</keyword>
<keyword evidence="3" id="KW-0862">Zinc</keyword>
<evidence type="ECO:0000256" key="4">
    <source>
        <dbReference type="ARBA" id="ARBA00023239"/>
    </source>
</evidence>